<sequence>METAIKDYLEDIKSNIPSVNSTSDYWLVRADSGRYYDDFRINNYVGIGWNEVSLKDIRRTNNDSSKLKLILKDKLPEAKEKGYSERKCGITAGQLLRFCNNIKLNDIVIVPSAGSNEFLVGKVVGEIFEISDEQTKKELTFGLEYEKSEFKKRWPIEWVGSFGRLEADSALFKMIYSHTTLSRVNEYKTFINRALFSCYIEDNKLHLNYQVTEKKHIQGVYLGQFVYQYSVLNEVLFPDTRLDSKINVQSPGVIEFITYGIPAGIFVFGVLTGGIIVVGGGKFKIGKLEFETSGLLSALSNRESKKLDNMKKAKEIAKELKVPMSELGIKYPKELKAALKRIENDDE</sequence>
<keyword evidence="1" id="KW-1133">Transmembrane helix</keyword>
<keyword evidence="1" id="KW-0812">Transmembrane</keyword>
<evidence type="ECO:0000313" key="2">
    <source>
        <dbReference type="EMBL" id="NEX54608.1"/>
    </source>
</evidence>
<protein>
    <submittedName>
        <fullName evidence="2">Uncharacterized protein</fullName>
    </submittedName>
</protein>
<dbReference type="Proteomes" id="UP000477402">
    <property type="component" value="Unassembled WGS sequence"/>
</dbReference>
<accession>A0A6M0M620</accession>
<feature type="transmembrane region" description="Helical" evidence="1">
    <location>
        <begin position="256"/>
        <end position="278"/>
    </location>
</feature>
<dbReference type="AlphaFoldDB" id="A0A6M0M620"/>
<reference evidence="2 3" key="1">
    <citation type="submission" date="2019-12" db="EMBL/GenBank/DDBJ databases">
        <title>Draft Genome Sequences of L. lactis strains MS22333, MS22334, MS22336, and MS22337, Isolated from Spontaneous Fermented Camel Milk in Ethiopia.</title>
        <authorList>
            <person name="Bragason E."/>
            <person name="Hansen E.B."/>
            <person name="Guya M.E."/>
            <person name="Berhe T."/>
        </authorList>
    </citation>
    <scope>NUCLEOTIDE SEQUENCE [LARGE SCALE GENOMIC DNA]</scope>
    <source>
        <strain evidence="2 3">MS22336</strain>
    </source>
</reference>
<keyword evidence="1" id="KW-0472">Membrane</keyword>
<organism evidence="2 3">
    <name type="scientific">Lactococcus lactis</name>
    <dbReference type="NCBI Taxonomy" id="1358"/>
    <lineage>
        <taxon>Bacteria</taxon>
        <taxon>Bacillati</taxon>
        <taxon>Bacillota</taxon>
        <taxon>Bacilli</taxon>
        <taxon>Lactobacillales</taxon>
        <taxon>Streptococcaceae</taxon>
        <taxon>Lactococcus</taxon>
    </lineage>
</organism>
<gene>
    <name evidence="2" type="ORF">GTP08_02605</name>
</gene>
<name>A0A6M0M620_9LACT</name>
<comment type="caution">
    <text evidence="2">The sequence shown here is derived from an EMBL/GenBank/DDBJ whole genome shotgun (WGS) entry which is preliminary data.</text>
</comment>
<proteinExistence type="predicted"/>
<evidence type="ECO:0000256" key="1">
    <source>
        <dbReference type="SAM" id="Phobius"/>
    </source>
</evidence>
<dbReference type="EMBL" id="WWDJ01000014">
    <property type="protein sequence ID" value="NEX54608.1"/>
    <property type="molecule type" value="Genomic_DNA"/>
</dbReference>
<evidence type="ECO:0000313" key="3">
    <source>
        <dbReference type="Proteomes" id="UP000477402"/>
    </source>
</evidence>
<dbReference type="RefSeq" id="WP_163656979.1">
    <property type="nucleotide sequence ID" value="NZ_WWDH01000067.1"/>
</dbReference>